<feature type="region of interest" description="Disordered" evidence="1">
    <location>
        <begin position="602"/>
        <end position="623"/>
    </location>
</feature>
<dbReference type="STRING" id="61395.A0A1Y1W406"/>
<evidence type="ECO:0000313" key="3">
    <source>
        <dbReference type="Proteomes" id="UP000193922"/>
    </source>
</evidence>
<dbReference type="InterPro" id="IPR013083">
    <property type="entry name" value="Znf_RING/FYVE/PHD"/>
</dbReference>
<feature type="region of interest" description="Disordered" evidence="1">
    <location>
        <begin position="569"/>
        <end position="588"/>
    </location>
</feature>
<feature type="compositionally biased region" description="Low complexity" evidence="1">
    <location>
        <begin position="469"/>
        <end position="480"/>
    </location>
</feature>
<feature type="compositionally biased region" description="Low complexity" evidence="1">
    <location>
        <begin position="433"/>
        <end position="447"/>
    </location>
</feature>
<gene>
    <name evidence="2" type="ORF">DL89DRAFT_258874</name>
</gene>
<proteinExistence type="predicted"/>
<name>A0A1Y1W406_9FUNG</name>
<feature type="compositionally biased region" description="Polar residues" evidence="1">
    <location>
        <begin position="125"/>
        <end position="135"/>
    </location>
</feature>
<feature type="region of interest" description="Disordered" evidence="1">
    <location>
        <begin position="248"/>
        <end position="315"/>
    </location>
</feature>
<feature type="region of interest" description="Disordered" evidence="1">
    <location>
        <begin position="82"/>
        <end position="141"/>
    </location>
</feature>
<dbReference type="EMBL" id="MCFD01000010">
    <property type="protein sequence ID" value="ORX68303.1"/>
    <property type="molecule type" value="Genomic_DNA"/>
</dbReference>
<feature type="region of interest" description="Disordered" evidence="1">
    <location>
        <begin position="674"/>
        <end position="730"/>
    </location>
</feature>
<evidence type="ECO:0000256" key="1">
    <source>
        <dbReference type="SAM" id="MobiDB-lite"/>
    </source>
</evidence>
<evidence type="ECO:0000313" key="2">
    <source>
        <dbReference type="EMBL" id="ORX68303.1"/>
    </source>
</evidence>
<dbReference type="AlphaFoldDB" id="A0A1Y1W406"/>
<dbReference type="GeneID" id="63802288"/>
<feature type="compositionally biased region" description="Low complexity" evidence="1">
    <location>
        <begin position="405"/>
        <end position="423"/>
    </location>
</feature>
<dbReference type="Proteomes" id="UP000193922">
    <property type="component" value="Unassembled WGS sequence"/>
</dbReference>
<accession>A0A1Y1W406</accession>
<reference evidence="2 3" key="1">
    <citation type="submission" date="2016-07" db="EMBL/GenBank/DDBJ databases">
        <title>Pervasive Adenine N6-methylation of Active Genes in Fungi.</title>
        <authorList>
            <consortium name="DOE Joint Genome Institute"/>
            <person name="Mondo S.J."/>
            <person name="Dannebaum R.O."/>
            <person name="Kuo R.C."/>
            <person name="Labutti K."/>
            <person name="Haridas S."/>
            <person name="Kuo A."/>
            <person name="Salamov A."/>
            <person name="Ahrendt S.R."/>
            <person name="Lipzen A."/>
            <person name="Sullivan W."/>
            <person name="Andreopoulos W.B."/>
            <person name="Clum A."/>
            <person name="Lindquist E."/>
            <person name="Daum C."/>
            <person name="Ramamoorthy G.K."/>
            <person name="Gryganskyi A."/>
            <person name="Culley D."/>
            <person name="Magnuson J.K."/>
            <person name="James T.Y."/>
            <person name="O'Malley M.A."/>
            <person name="Stajich J.E."/>
            <person name="Spatafora J.W."/>
            <person name="Visel A."/>
            <person name="Grigoriev I.V."/>
        </authorList>
    </citation>
    <scope>NUCLEOTIDE SEQUENCE [LARGE SCALE GENOMIC DNA]</scope>
    <source>
        <strain evidence="2 3">ATCC 12442</strain>
    </source>
</reference>
<sequence length="760" mass="83027">MYDYVRRQQEAHSQLFSSKTFRWVDSGLHEASWVKVYNRRTSGEPLANALAASQHISTAMTGRQLQHPASTQQPQRKLFSLGGTRRHSNRGSVLAAPSSPPGRPSRSTIGSPDVVREAKRRRRGYTQSTMGSQQGLAAEQPLEAAASIPRQRAPTGSQNSMLGPGIFIDGSSSLHHSMYSLSSASTANHPQRRTICYHARSFLLRVRRMRANRRQPPSFTVLGSRAITSVSRANDDEALGKIIQREHARRRLTPRDPLSIRHRTLVPGRPSASTLAKSPLSRAMSITDGEPSEDEGERPPPANAQRKSLATSDISDSSEEDVIMCLVCERHEGADWTVHCAATHTLCFSCVQSHVKHALQAAATAVTCPVSQCTAAISQPSLRKCLPPQRFDQLLAAQHRPPPQTTQTASTTAKESVSSIIRRSLSRSRKRANSTSQQPPQSSRPNSLDGAEQFDVPIIRVETRASQDSSAIATPAPSTARLSTLHEEDSAASRHSLADSTAGIDELQQSLGHLSLATKNDDQAADPPQPPQPLVSEFTSIEPVEGTSLSDLTLSPDPDSRLRRVPKAQHNMRAENTPPQPPQSPTSALFDYADMELDSYMRPSDSAAESNPPPAAPRPLSFIPANPAVPPPVPPSLPFEFRASATWITPEQRYSGFAENLMLNAALFDTIRRESNPSSDSEGESATNRPSKYPSQPPSGELPPSKDDEGVYIPTWRSKEHRRHSPMPLWADSDYGSDAAILSEAAELNFDLYESLHSLR</sequence>
<dbReference type="Gene3D" id="3.30.40.10">
    <property type="entry name" value="Zinc/RING finger domain, C3HC4 (zinc finger)"/>
    <property type="match status" value="1"/>
</dbReference>
<feature type="region of interest" description="Disordered" evidence="1">
    <location>
        <begin position="399"/>
        <end position="497"/>
    </location>
</feature>
<protein>
    <submittedName>
        <fullName evidence="2">Uncharacterized protein</fullName>
    </submittedName>
</protein>
<feature type="compositionally biased region" description="Polar residues" evidence="1">
    <location>
        <begin position="676"/>
        <end position="694"/>
    </location>
</feature>
<dbReference type="OrthoDB" id="5589821at2759"/>
<dbReference type="SUPFAM" id="SSF57850">
    <property type="entry name" value="RING/U-box"/>
    <property type="match status" value="1"/>
</dbReference>
<keyword evidence="3" id="KW-1185">Reference proteome</keyword>
<comment type="caution">
    <text evidence="2">The sequence shown here is derived from an EMBL/GenBank/DDBJ whole genome shotgun (WGS) entry which is preliminary data.</text>
</comment>
<organism evidence="2 3">
    <name type="scientific">Linderina pennispora</name>
    <dbReference type="NCBI Taxonomy" id="61395"/>
    <lineage>
        <taxon>Eukaryota</taxon>
        <taxon>Fungi</taxon>
        <taxon>Fungi incertae sedis</taxon>
        <taxon>Zoopagomycota</taxon>
        <taxon>Kickxellomycotina</taxon>
        <taxon>Kickxellomycetes</taxon>
        <taxon>Kickxellales</taxon>
        <taxon>Kickxellaceae</taxon>
        <taxon>Linderina</taxon>
    </lineage>
</organism>
<dbReference type="RefSeq" id="XP_040742117.1">
    <property type="nucleotide sequence ID" value="XM_040885640.1"/>
</dbReference>